<dbReference type="Proteomes" id="UP000748756">
    <property type="component" value="Unassembled WGS sequence"/>
</dbReference>
<comment type="caution">
    <text evidence="2">The sequence shown here is derived from an EMBL/GenBank/DDBJ whole genome shotgun (WGS) entry which is preliminary data.</text>
</comment>
<organism evidence="2 3">
    <name type="scientific">Linnemannia schmuckeri</name>
    <dbReference type="NCBI Taxonomy" id="64567"/>
    <lineage>
        <taxon>Eukaryota</taxon>
        <taxon>Fungi</taxon>
        <taxon>Fungi incertae sedis</taxon>
        <taxon>Mucoromycota</taxon>
        <taxon>Mortierellomycotina</taxon>
        <taxon>Mortierellomycetes</taxon>
        <taxon>Mortierellales</taxon>
        <taxon>Mortierellaceae</taxon>
        <taxon>Linnemannia</taxon>
    </lineage>
</organism>
<evidence type="ECO:0000313" key="3">
    <source>
        <dbReference type="Proteomes" id="UP000748756"/>
    </source>
</evidence>
<dbReference type="AlphaFoldDB" id="A0A9P5V1V9"/>
<feature type="transmembrane region" description="Helical" evidence="1">
    <location>
        <begin position="6"/>
        <end position="28"/>
    </location>
</feature>
<reference evidence="2" key="1">
    <citation type="journal article" date="2020" name="Fungal Divers.">
        <title>Resolving the Mortierellaceae phylogeny through synthesis of multi-gene phylogenetics and phylogenomics.</title>
        <authorList>
            <person name="Vandepol N."/>
            <person name="Liber J."/>
            <person name="Desiro A."/>
            <person name="Na H."/>
            <person name="Kennedy M."/>
            <person name="Barry K."/>
            <person name="Grigoriev I.V."/>
            <person name="Miller A.N."/>
            <person name="O'Donnell K."/>
            <person name="Stajich J.E."/>
            <person name="Bonito G."/>
        </authorList>
    </citation>
    <scope>NUCLEOTIDE SEQUENCE</scope>
    <source>
        <strain evidence="2">NRRL 6426</strain>
    </source>
</reference>
<keyword evidence="1" id="KW-0812">Transmembrane</keyword>
<keyword evidence="1" id="KW-0472">Membrane</keyword>
<proteinExistence type="predicted"/>
<feature type="non-terminal residue" evidence="2">
    <location>
        <position position="1"/>
    </location>
</feature>
<gene>
    <name evidence="2" type="ORF">BG015_004011</name>
</gene>
<evidence type="ECO:0000313" key="2">
    <source>
        <dbReference type="EMBL" id="KAF9130445.1"/>
    </source>
</evidence>
<accession>A0A9P5V1V9</accession>
<dbReference type="EMBL" id="JAAAUQ010001941">
    <property type="protein sequence ID" value="KAF9130445.1"/>
    <property type="molecule type" value="Genomic_DNA"/>
</dbReference>
<dbReference type="OrthoDB" id="9986677at2759"/>
<protein>
    <submittedName>
        <fullName evidence="2">Uncharacterized protein</fullName>
    </submittedName>
</protein>
<keyword evidence="1" id="KW-1133">Transmembrane helix</keyword>
<sequence>WHLRFTYVLSAAFDSGVAFFGLLSFFIFGIREVGMPYWWGNPERDICRLDTYPLMAPKGGRVDPWALDPTAEDAPKYVFPKAYVPFVPK</sequence>
<evidence type="ECO:0000256" key="1">
    <source>
        <dbReference type="SAM" id="Phobius"/>
    </source>
</evidence>
<name>A0A9P5V1V9_9FUNG</name>
<keyword evidence="3" id="KW-1185">Reference proteome</keyword>